<dbReference type="Pfam" id="PF02537">
    <property type="entry name" value="CRCB"/>
    <property type="match status" value="1"/>
</dbReference>
<evidence type="ECO:0000256" key="3">
    <source>
        <dbReference type="ARBA" id="ARBA00022692"/>
    </source>
</evidence>
<evidence type="ECO:0000256" key="1">
    <source>
        <dbReference type="ARBA" id="ARBA00004651"/>
    </source>
</evidence>
<keyword evidence="9" id="KW-0915">Sodium</keyword>
<dbReference type="HAMAP" id="MF_00454">
    <property type="entry name" value="FluC"/>
    <property type="match status" value="1"/>
</dbReference>
<comment type="subcellular location">
    <subcellularLocation>
        <location evidence="1 9">Cell membrane</location>
        <topology evidence="1 9">Multi-pass membrane protein</topology>
    </subcellularLocation>
</comment>
<evidence type="ECO:0000256" key="9">
    <source>
        <dbReference type="HAMAP-Rule" id="MF_00454"/>
    </source>
</evidence>
<evidence type="ECO:0000313" key="11">
    <source>
        <dbReference type="Proteomes" id="UP000277766"/>
    </source>
</evidence>
<reference evidence="10 11" key="1">
    <citation type="submission" date="2018-12" db="EMBL/GenBank/DDBJ databases">
        <title>Deinococcus radiophilus ATCC 27603 genome sequencing and assembly.</title>
        <authorList>
            <person name="Maclea K.S."/>
            <person name="Maynard C.R."/>
        </authorList>
    </citation>
    <scope>NUCLEOTIDE SEQUENCE [LARGE SCALE GENOMIC DNA]</scope>
    <source>
        <strain evidence="10 11">ATCC 27603</strain>
    </source>
</reference>
<feature type="transmembrane region" description="Helical" evidence="9">
    <location>
        <begin position="41"/>
        <end position="60"/>
    </location>
</feature>
<keyword evidence="9" id="KW-0813">Transport</keyword>
<comment type="activity regulation">
    <text evidence="9">Na(+) is not transported, but it plays an essential structural role and its presence is essential for fluoride channel function.</text>
</comment>
<evidence type="ECO:0000256" key="5">
    <source>
        <dbReference type="ARBA" id="ARBA00023136"/>
    </source>
</evidence>
<evidence type="ECO:0000256" key="6">
    <source>
        <dbReference type="ARBA" id="ARBA00023303"/>
    </source>
</evidence>
<keyword evidence="5 9" id="KW-0472">Membrane</keyword>
<comment type="caution">
    <text evidence="10">The sequence shown here is derived from an EMBL/GenBank/DDBJ whole genome shotgun (WGS) entry which is preliminary data.</text>
</comment>
<dbReference type="PANTHER" id="PTHR28259:SF1">
    <property type="entry name" value="FLUORIDE EXPORT PROTEIN 1-RELATED"/>
    <property type="match status" value="1"/>
</dbReference>
<comment type="catalytic activity">
    <reaction evidence="8">
        <text>fluoride(in) = fluoride(out)</text>
        <dbReference type="Rhea" id="RHEA:76159"/>
        <dbReference type="ChEBI" id="CHEBI:17051"/>
    </reaction>
    <physiologicalReaction direction="left-to-right" evidence="8">
        <dbReference type="Rhea" id="RHEA:76160"/>
    </physiologicalReaction>
</comment>
<dbReference type="InterPro" id="IPR003691">
    <property type="entry name" value="FluC"/>
</dbReference>
<dbReference type="AlphaFoldDB" id="A0A3S0I8H0"/>
<protein>
    <recommendedName>
        <fullName evidence="9">Fluoride-specific ion channel FluC</fullName>
    </recommendedName>
</protein>
<keyword evidence="9" id="KW-0479">Metal-binding</keyword>
<name>A0A3S0I8H0_9DEIO</name>
<proteinExistence type="inferred from homology"/>
<feature type="binding site" evidence="9">
    <location>
        <position position="78"/>
    </location>
    <ligand>
        <name>Na(+)</name>
        <dbReference type="ChEBI" id="CHEBI:29101"/>
        <note>structural</note>
    </ligand>
</feature>
<dbReference type="GO" id="GO:0005886">
    <property type="term" value="C:plasma membrane"/>
    <property type="evidence" value="ECO:0007669"/>
    <property type="project" value="UniProtKB-SubCell"/>
</dbReference>
<comment type="function">
    <text evidence="9">Fluoride-specific ion channel. Important for reducing fluoride concentration in the cell, thus reducing its toxicity.</text>
</comment>
<dbReference type="PANTHER" id="PTHR28259">
    <property type="entry name" value="FLUORIDE EXPORT PROTEIN 1-RELATED"/>
    <property type="match status" value="1"/>
</dbReference>
<feature type="transmembrane region" description="Helical" evidence="9">
    <location>
        <begin position="102"/>
        <end position="127"/>
    </location>
</feature>
<evidence type="ECO:0000256" key="4">
    <source>
        <dbReference type="ARBA" id="ARBA00022989"/>
    </source>
</evidence>
<dbReference type="GO" id="GO:0140114">
    <property type="term" value="P:cellular detoxification of fluoride"/>
    <property type="evidence" value="ECO:0007669"/>
    <property type="project" value="UniProtKB-UniRule"/>
</dbReference>
<evidence type="ECO:0000256" key="8">
    <source>
        <dbReference type="ARBA" id="ARBA00035585"/>
    </source>
</evidence>
<keyword evidence="4 9" id="KW-1133">Transmembrane helix</keyword>
<keyword evidence="2 9" id="KW-1003">Cell membrane</keyword>
<dbReference type="EMBL" id="RXPE01000003">
    <property type="protein sequence ID" value="RTR29869.1"/>
    <property type="molecule type" value="Genomic_DNA"/>
</dbReference>
<keyword evidence="3 9" id="KW-0812">Transmembrane</keyword>
<evidence type="ECO:0000313" key="10">
    <source>
        <dbReference type="EMBL" id="RTR29869.1"/>
    </source>
</evidence>
<accession>A0A3S0I8H0</accession>
<evidence type="ECO:0000256" key="2">
    <source>
        <dbReference type="ARBA" id="ARBA00022475"/>
    </source>
</evidence>
<dbReference type="GO" id="GO:0046872">
    <property type="term" value="F:metal ion binding"/>
    <property type="evidence" value="ECO:0007669"/>
    <property type="project" value="UniProtKB-KW"/>
</dbReference>
<keyword evidence="6 9" id="KW-0407">Ion channel</keyword>
<dbReference type="Proteomes" id="UP000277766">
    <property type="component" value="Unassembled WGS sequence"/>
</dbReference>
<feature type="transmembrane region" description="Helical" evidence="9">
    <location>
        <begin position="67"/>
        <end position="90"/>
    </location>
</feature>
<comment type="similarity">
    <text evidence="7 9">Belongs to the fluoride channel Fluc/FEX (TC 1.A.43) family.</text>
</comment>
<feature type="binding site" evidence="9">
    <location>
        <position position="81"/>
    </location>
    <ligand>
        <name>Na(+)</name>
        <dbReference type="ChEBI" id="CHEBI:29101"/>
        <note>structural</note>
    </ligand>
</feature>
<organism evidence="10 11">
    <name type="scientific">Deinococcus radiophilus</name>
    <dbReference type="NCBI Taxonomy" id="32062"/>
    <lineage>
        <taxon>Bacteria</taxon>
        <taxon>Thermotogati</taxon>
        <taxon>Deinococcota</taxon>
        <taxon>Deinococci</taxon>
        <taxon>Deinococcales</taxon>
        <taxon>Deinococcaceae</taxon>
        <taxon>Deinococcus</taxon>
    </lineage>
</organism>
<evidence type="ECO:0000256" key="7">
    <source>
        <dbReference type="ARBA" id="ARBA00035120"/>
    </source>
</evidence>
<keyword evidence="9" id="KW-0406">Ion transport</keyword>
<keyword evidence="11" id="KW-1185">Reference proteome</keyword>
<dbReference type="NCBIfam" id="TIGR00494">
    <property type="entry name" value="crcB"/>
    <property type="match status" value="1"/>
</dbReference>
<dbReference type="GO" id="GO:0062054">
    <property type="term" value="F:fluoride channel activity"/>
    <property type="evidence" value="ECO:0007669"/>
    <property type="project" value="UniProtKB-UniRule"/>
</dbReference>
<sequence>MSGAGAYLLVALGGAAGAVLRHWAAQALGPWAAALGWPVSVTLINVLGSFLLGLLLGLVGRGVLPDWAWLALGTGVLGGFTTFSTFSVDLDSLLGRGAYGEAALYLTLSVGGGLLGAVLGRLLGLWLTQGRPPLS</sequence>
<gene>
    <name evidence="9 10" type="primary">crcB</name>
    <name evidence="9" type="synonym">fluC</name>
    <name evidence="10" type="ORF">EJ104_02690</name>
</gene>